<reference evidence="6" key="1">
    <citation type="submission" date="2015-11" db="EMBL/GenBank/DDBJ databases">
        <authorList>
            <person name="Seth-Smith H.M.B."/>
        </authorList>
    </citation>
    <scope>NUCLEOTIDE SEQUENCE [LARGE SCALE GENOMIC DNA]</scope>
    <source>
        <strain evidence="6">2013Ark11</strain>
    </source>
</reference>
<evidence type="ECO:0000256" key="1">
    <source>
        <dbReference type="ARBA" id="ARBA00009275"/>
    </source>
</evidence>
<dbReference type="InterPro" id="IPR018228">
    <property type="entry name" value="DNase_TatD-rel_CS"/>
</dbReference>
<dbReference type="InterPro" id="IPR001130">
    <property type="entry name" value="TatD-like"/>
</dbReference>
<dbReference type="InterPro" id="IPR032466">
    <property type="entry name" value="Metal_Hydrolase"/>
</dbReference>
<dbReference type="AlphaFoldDB" id="A0A0S4M6X2"/>
<dbReference type="NCBIfam" id="TIGR00010">
    <property type="entry name" value="YchF/TatD family DNA exonuclease"/>
    <property type="match status" value="1"/>
</dbReference>
<accession>A0A0S4M6X2</accession>
<dbReference type="Pfam" id="PF01026">
    <property type="entry name" value="TatD_DNase"/>
    <property type="match status" value="1"/>
</dbReference>
<dbReference type="STRING" id="1561003.Ark11_1212"/>
<dbReference type="InterPro" id="IPR015991">
    <property type="entry name" value="TatD/YcfH-like"/>
</dbReference>
<evidence type="ECO:0000256" key="3">
    <source>
        <dbReference type="ARBA" id="ARBA00022801"/>
    </source>
</evidence>
<feature type="binding site" evidence="4">
    <location>
        <position position="208"/>
    </location>
    <ligand>
        <name>a divalent metal cation</name>
        <dbReference type="ChEBI" id="CHEBI:60240"/>
        <label>1</label>
    </ligand>
</feature>
<feature type="binding site" evidence="4">
    <location>
        <position position="8"/>
    </location>
    <ligand>
        <name>a divalent metal cation</name>
        <dbReference type="ChEBI" id="CHEBI:60240"/>
        <label>1</label>
    </ligand>
</feature>
<dbReference type="PIRSF" id="PIRSF005902">
    <property type="entry name" value="DNase_TatD"/>
    <property type="match status" value="1"/>
</dbReference>
<feature type="binding site" evidence="4">
    <location>
        <position position="133"/>
    </location>
    <ligand>
        <name>a divalent metal cation</name>
        <dbReference type="ChEBI" id="CHEBI:60240"/>
        <label>2</label>
    </ligand>
</feature>
<dbReference type="SUPFAM" id="SSF51556">
    <property type="entry name" value="Metallo-dependent hydrolases"/>
    <property type="match status" value="1"/>
</dbReference>
<dbReference type="FunFam" id="3.20.20.140:FF:000005">
    <property type="entry name" value="TatD family hydrolase"/>
    <property type="match status" value="1"/>
</dbReference>
<evidence type="ECO:0000256" key="2">
    <source>
        <dbReference type="ARBA" id="ARBA00022723"/>
    </source>
</evidence>
<dbReference type="Gene3D" id="3.20.20.140">
    <property type="entry name" value="Metal-dependent hydrolases"/>
    <property type="match status" value="1"/>
</dbReference>
<keyword evidence="2 4" id="KW-0479">Metal-binding</keyword>
<dbReference type="GO" id="GO:0005829">
    <property type="term" value="C:cytosol"/>
    <property type="evidence" value="ECO:0007669"/>
    <property type="project" value="TreeGrafter"/>
</dbReference>
<dbReference type="GO" id="GO:0016788">
    <property type="term" value="F:hydrolase activity, acting on ester bonds"/>
    <property type="evidence" value="ECO:0007669"/>
    <property type="project" value="InterPro"/>
</dbReference>
<keyword evidence="3" id="KW-0378">Hydrolase</keyword>
<evidence type="ECO:0000256" key="4">
    <source>
        <dbReference type="PIRSR" id="PIRSR005902-1"/>
    </source>
</evidence>
<evidence type="ECO:0000313" key="6">
    <source>
        <dbReference type="Proteomes" id="UP000198651"/>
    </source>
</evidence>
<feature type="binding site" evidence="4">
    <location>
        <position position="158"/>
    </location>
    <ligand>
        <name>a divalent metal cation</name>
        <dbReference type="ChEBI" id="CHEBI:60240"/>
        <label>2</label>
    </ligand>
</feature>
<gene>
    <name evidence="5" type="ORF">Ark11_1212</name>
</gene>
<sequence>MLVDSHCHIHFSQFFGKVSEIVGNMLSSGVIHALCVSVDLEDYSVLLETIDPFPSLSASFGIHPNHDGNFDGEMLSEEELFLRAQMSDRVVAIGETGLDYCRVQNDEQVKFQQELFRRHIRVAKQLGKPLIIHCRQAGDDVIRILVEEGADRVGGVMHCCTESLSFVEKAMDISFYISYSGIVTFKNAQDVQSVAKMVPMSRLLVETDSPYLSPVPFRGSTNQPAYVLHVADKIAKLKDIPVEDVHDATTANFFRLFPLSAPRTQK</sequence>
<dbReference type="OrthoDB" id="9810005at2"/>
<dbReference type="EMBL" id="LN906597">
    <property type="protein sequence ID" value="CUT18022.1"/>
    <property type="molecule type" value="Genomic_DNA"/>
</dbReference>
<dbReference type="PATRIC" id="fig|1561003.3.peg.1247"/>
<dbReference type="CDD" id="cd01310">
    <property type="entry name" value="TatD_DNAse"/>
    <property type="match status" value="1"/>
</dbReference>
<name>A0A0S4M6X2_9BURK</name>
<organism evidence="5 6">
    <name type="scientific">Candidatus Ichthyocystis hellenicum</name>
    <dbReference type="NCBI Taxonomy" id="1561003"/>
    <lineage>
        <taxon>Bacteria</taxon>
        <taxon>Pseudomonadati</taxon>
        <taxon>Pseudomonadota</taxon>
        <taxon>Betaproteobacteria</taxon>
        <taxon>Burkholderiales</taxon>
        <taxon>Candidatus Ichthyocystis</taxon>
    </lineage>
</organism>
<feature type="binding site" evidence="4">
    <location>
        <position position="6"/>
    </location>
    <ligand>
        <name>a divalent metal cation</name>
        <dbReference type="ChEBI" id="CHEBI:60240"/>
        <label>1</label>
    </ligand>
</feature>
<comment type="similarity">
    <text evidence="1">Belongs to the metallo-dependent hydrolases superfamily. TatD-type hydrolase family.</text>
</comment>
<keyword evidence="6" id="KW-1185">Reference proteome</keyword>
<dbReference type="PROSITE" id="PS01091">
    <property type="entry name" value="TATD_3"/>
    <property type="match status" value="1"/>
</dbReference>
<feature type="binding site" evidence="4">
    <location>
        <position position="95"/>
    </location>
    <ligand>
        <name>a divalent metal cation</name>
        <dbReference type="ChEBI" id="CHEBI:60240"/>
        <label>1</label>
    </ligand>
</feature>
<dbReference type="PROSITE" id="PS01090">
    <property type="entry name" value="TATD_2"/>
    <property type="match status" value="1"/>
</dbReference>
<dbReference type="PANTHER" id="PTHR46124">
    <property type="entry name" value="D-AMINOACYL-TRNA DEACYLASE"/>
    <property type="match status" value="1"/>
</dbReference>
<dbReference type="GO" id="GO:0004536">
    <property type="term" value="F:DNA nuclease activity"/>
    <property type="evidence" value="ECO:0007669"/>
    <property type="project" value="InterPro"/>
</dbReference>
<dbReference type="Proteomes" id="UP000198651">
    <property type="component" value="Chromosome I"/>
</dbReference>
<evidence type="ECO:0000313" key="5">
    <source>
        <dbReference type="EMBL" id="CUT18022.1"/>
    </source>
</evidence>
<proteinExistence type="inferred from homology"/>
<dbReference type="RefSeq" id="WP_092343333.1">
    <property type="nucleotide sequence ID" value="NZ_FLSL01000090.1"/>
</dbReference>
<dbReference type="PANTHER" id="PTHR46124:SF2">
    <property type="entry name" value="D-AMINOACYL-TRNA DEACYLASE"/>
    <property type="match status" value="1"/>
</dbReference>
<dbReference type="GO" id="GO:0046872">
    <property type="term" value="F:metal ion binding"/>
    <property type="evidence" value="ECO:0007669"/>
    <property type="project" value="UniProtKB-KW"/>
</dbReference>
<protein>
    <submittedName>
        <fullName evidence="5">TatD DNase family protein</fullName>
    </submittedName>
</protein>